<evidence type="ECO:0000313" key="3">
    <source>
        <dbReference type="EMBL" id="KGO96177.1"/>
    </source>
</evidence>
<feature type="signal peptide" evidence="2">
    <location>
        <begin position="1"/>
        <end position="18"/>
    </location>
</feature>
<dbReference type="STRING" id="1107311.Q767_07955"/>
<dbReference type="AlphaFoldDB" id="V6SBU6"/>
<dbReference type="InterPro" id="IPR011990">
    <property type="entry name" value="TPR-like_helical_dom_sf"/>
</dbReference>
<sequence>MKTKLLLLLTFVTGSLFAQRFDEPFESQKLGVARDISIILPPSYESAKEKKYPVFVVLDSEYLLDPVMGTMKYGAYWDDLPEVIIVGINQNKGNEREYDTQFDEDGLPTEQGAKFFEFIGIELLPYIEKKFRVAPFRMIVGHDLTASFINAYLYKDNPVFNAYLCLSPELPAEMETRIPDRLKIAQKPIFYYLATADGDLKSMRERIKVLDEGAKAVKSDFVKYSFDDFKNTSHYSLVPSAINSAIATIFEGYQPISMNEFQEKLGKLEKGHTQYLVDKYTNIQKKLGFMPRIRLSDFKAIEAAIMKNKNYEDFLPLSELAKKNYPKTMLSEYHKAMYYDNMGEPNKAQKAFMTAFGLAPIRDLTKDMMLERADAIKGQLKKEKNRDNEATEEPTETPAETPADAPTETPTETPAEQPKQ</sequence>
<dbReference type="Gene3D" id="1.25.40.10">
    <property type="entry name" value="Tetratricopeptide repeat domain"/>
    <property type="match status" value="1"/>
</dbReference>
<name>V6SBU6_9FLAO</name>
<dbReference type="PANTHER" id="PTHR48098:SF6">
    <property type="entry name" value="FERRI-BACILLIBACTIN ESTERASE BESA"/>
    <property type="match status" value="1"/>
</dbReference>
<accession>V6SBU6</accession>
<dbReference type="EMBL" id="JRLZ01000005">
    <property type="protein sequence ID" value="KGO96177.1"/>
    <property type="molecule type" value="Genomic_DNA"/>
</dbReference>
<keyword evidence="3" id="KW-0418">Kinase</keyword>
<evidence type="ECO:0000256" key="2">
    <source>
        <dbReference type="SAM" id="SignalP"/>
    </source>
</evidence>
<protein>
    <submittedName>
        <fullName evidence="3">Histidine kinase</fullName>
    </submittedName>
</protein>
<dbReference type="GO" id="GO:0016301">
    <property type="term" value="F:kinase activity"/>
    <property type="evidence" value="ECO:0007669"/>
    <property type="project" value="UniProtKB-KW"/>
</dbReference>
<dbReference type="SUPFAM" id="SSF53474">
    <property type="entry name" value="alpha/beta-Hydrolases"/>
    <property type="match status" value="1"/>
</dbReference>
<evidence type="ECO:0000256" key="1">
    <source>
        <dbReference type="SAM" id="MobiDB-lite"/>
    </source>
</evidence>
<dbReference type="Pfam" id="PF00756">
    <property type="entry name" value="Esterase"/>
    <property type="match status" value="1"/>
</dbReference>
<keyword evidence="2" id="KW-0732">Signal</keyword>
<feature type="compositionally biased region" description="Basic and acidic residues" evidence="1">
    <location>
        <begin position="377"/>
        <end position="389"/>
    </location>
</feature>
<dbReference type="OrthoDB" id="1142077at2"/>
<keyword evidence="4" id="KW-1185">Reference proteome</keyword>
<reference evidence="3 4" key="2">
    <citation type="journal article" date="2015" name="Stand. Genomic Sci.">
        <title>High quality draft genomic sequence of Flavobacterium enshiense DK69(T) and comparison among Flavobacterium genomes.</title>
        <authorList>
            <person name="Zeng Z."/>
            <person name="Chen C."/>
            <person name="Du H."/>
            <person name="Wang G."/>
            <person name="Li M."/>
        </authorList>
    </citation>
    <scope>NUCLEOTIDE SEQUENCE [LARGE SCALE GENOMIC DNA]</scope>
    <source>
        <strain evidence="3 4">DK69</strain>
    </source>
</reference>
<reference evidence="4" key="1">
    <citation type="submission" date="2013-09" db="EMBL/GenBank/DDBJ databases">
        <authorList>
            <person name="Zeng Z."/>
            <person name="Chen C."/>
        </authorList>
    </citation>
    <scope>NUCLEOTIDE SEQUENCE [LARGE SCALE GENOMIC DNA]</scope>
    <source>
        <strain evidence="4">DK69</strain>
    </source>
</reference>
<dbReference type="InterPro" id="IPR029058">
    <property type="entry name" value="AB_hydrolase_fold"/>
</dbReference>
<organism evidence="3 4">
    <name type="scientific">Flavobacterium enshiense DK69</name>
    <dbReference type="NCBI Taxonomy" id="1107311"/>
    <lineage>
        <taxon>Bacteria</taxon>
        <taxon>Pseudomonadati</taxon>
        <taxon>Bacteroidota</taxon>
        <taxon>Flavobacteriia</taxon>
        <taxon>Flavobacteriales</taxon>
        <taxon>Flavobacteriaceae</taxon>
        <taxon>Flavobacterium</taxon>
    </lineage>
</organism>
<keyword evidence="3" id="KW-0808">Transferase</keyword>
<dbReference type="PATRIC" id="fig|1107311.3.peg.1071"/>
<feature type="compositionally biased region" description="Low complexity" evidence="1">
    <location>
        <begin position="396"/>
        <end position="420"/>
    </location>
</feature>
<dbReference type="Gene3D" id="3.40.50.1820">
    <property type="entry name" value="alpha/beta hydrolase"/>
    <property type="match status" value="1"/>
</dbReference>
<dbReference type="eggNOG" id="COG2819">
    <property type="taxonomic scope" value="Bacteria"/>
</dbReference>
<dbReference type="InterPro" id="IPR000801">
    <property type="entry name" value="Esterase-like"/>
</dbReference>
<dbReference type="RefSeq" id="WP_023573117.1">
    <property type="nucleotide sequence ID" value="NZ_AVCS01000008.1"/>
</dbReference>
<comment type="caution">
    <text evidence="3">The sequence shown here is derived from an EMBL/GenBank/DDBJ whole genome shotgun (WGS) entry which is preliminary data.</text>
</comment>
<feature type="chain" id="PRO_5004752286" evidence="2">
    <location>
        <begin position="19"/>
        <end position="420"/>
    </location>
</feature>
<gene>
    <name evidence="3" type="ORF">Q767_07955</name>
</gene>
<dbReference type="Proteomes" id="UP000030149">
    <property type="component" value="Unassembled WGS sequence"/>
</dbReference>
<dbReference type="InterPro" id="IPR050583">
    <property type="entry name" value="Mycobacterial_A85_antigen"/>
</dbReference>
<proteinExistence type="predicted"/>
<evidence type="ECO:0000313" key="4">
    <source>
        <dbReference type="Proteomes" id="UP000030149"/>
    </source>
</evidence>
<feature type="region of interest" description="Disordered" evidence="1">
    <location>
        <begin position="377"/>
        <end position="420"/>
    </location>
</feature>
<dbReference type="PANTHER" id="PTHR48098">
    <property type="entry name" value="ENTEROCHELIN ESTERASE-RELATED"/>
    <property type="match status" value="1"/>
</dbReference>